<dbReference type="EMBL" id="VIBQ01000012">
    <property type="protein sequence ID" value="KAB8343167.1"/>
    <property type="molecule type" value="Genomic_DNA"/>
</dbReference>
<comment type="similarity">
    <text evidence="1">Belongs to the NAD kinase family.</text>
</comment>
<evidence type="ECO:0000256" key="3">
    <source>
        <dbReference type="ARBA" id="ARBA00022777"/>
    </source>
</evidence>
<evidence type="ECO:0000256" key="2">
    <source>
        <dbReference type="ARBA" id="ARBA00022679"/>
    </source>
</evidence>
<keyword evidence="3" id="KW-0418">Kinase</keyword>
<keyword evidence="8" id="KW-1185">Reference proteome</keyword>
<organism evidence="7 8">
    <name type="scientific">Carpinus fangiana</name>
    <dbReference type="NCBI Taxonomy" id="176857"/>
    <lineage>
        <taxon>Eukaryota</taxon>
        <taxon>Viridiplantae</taxon>
        <taxon>Streptophyta</taxon>
        <taxon>Embryophyta</taxon>
        <taxon>Tracheophyta</taxon>
        <taxon>Spermatophyta</taxon>
        <taxon>Magnoliopsida</taxon>
        <taxon>eudicotyledons</taxon>
        <taxon>Gunneridae</taxon>
        <taxon>Pentapetalae</taxon>
        <taxon>rosids</taxon>
        <taxon>fabids</taxon>
        <taxon>Fagales</taxon>
        <taxon>Betulaceae</taxon>
        <taxon>Carpinus</taxon>
    </lineage>
</organism>
<evidence type="ECO:0000256" key="5">
    <source>
        <dbReference type="ARBA" id="ARBA00023027"/>
    </source>
</evidence>
<dbReference type="HAMAP" id="MF_00361">
    <property type="entry name" value="NAD_kinase"/>
    <property type="match status" value="1"/>
</dbReference>
<comment type="caution">
    <text evidence="7">The sequence shown here is derived from an EMBL/GenBank/DDBJ whole genome shotgun (WGS) entry which is preliminary data.</text>
</comment>
<feature type="compositionally biased region" description="Basic and acidic residues" evidence="6">
    <location>
        <begin position="39"/>
        <end position="59"/>
    </location>
</feature>
<name>A0A5N6KT70_9ROSI</name>
<dbReference type="GO" id="GO:0003951">
    <property type="term" value="F:NAD+ kinase activity"/>
    <property type="evidence" value="ECO:0007669"/>
    <property type="project" value="InterPro"/>
</dbReference>
<dbReference type="InterPro" id="IPR016064">
    <property type="entry name" value="NAD/diacylglycerol_kinase_sf"/>
</dbReference>
<dbReference type="Gene3D" id="3.40.50.10330">
    <property type="entry name" value="Probable inorganic polyphosphate/atp-NAD kinase, domain 1"/>
    <property type="match status" value="1"/>
</dbReference>
<dbReference type="AlphaFoldDB" id="A0A5N6KT70"/>
<evidence type="ECO:0000256" key="6">
    <source>
        <dbReference type="SAM" id="MobiDB-lite"/>
    </source>
</evidence>
<keyword evidence="5" id="KW-0520">NAD</keyword>
<dbReference type="Pfam" id="PF20143">
    <property type="entry name" value="NAD_kinase_C"/>
    <property type="match status" value="1"/>
</dbReference>
<keyword evidence="4" id="KW-0521">NADP</keyword>
<dbReference type="GO" id="GO:0019674">
    <property type="term" value="P:NAD+ metabolic process"/>
    <property type="evidence" value="ECO:0007669"/>
    <property type="project" value="InterPro"/>
</dbReference>
<reference evidence="7 8" key="1">
    <citation type="submission" date="2019-06" db="EMBL/GenBank/DDBJ databases">
        <title>A chromosomal-level reference genome of Carpinus fangiana (Coryloideae, Betulaceae).</title>
        <authorList>
            <person name="Yang X."/>
            <person name="Wang Z."/>
            <person name="Zhang L."/>
            <person name="Hao G."/>
            <person name="Liu J."/>
            <person name="Yang Y."/>
        </authorList>
    </citation>
    <scope>NUCLEOTIDE SEQUENCE [LARGE SCALE GENOMIC DNA]</scope>
    <source>
        <strain evidence="7">Cfa_2016G</strain>
        <tissue evidence="7">Leaf</tissue>
    </source>
</reference>
<evidence type="ECO:0000256" key="1">
    <source>
        <dbReference type="ARBA" id="ARBA00010995"/>
    </source>
</evidence>
<gene>
    <name evidence="7" type="ORF">FH972_022757</name>
</gene>
<dbReference type="OrthoDB" id="1254557at2759"/>
<dbReference type="FunFam" id="2.60.200.30:FF:000008">
    <property type="entry name" value="Putative NAD+ kinase"/>
    <property type="match status" value="1"/>
</dbReference>
<evidence type="ECO:0000256" key="4">
    <source>
        <dbReference type="ARBA" id="ARBA00022857"/>
    </source>
</evidence>
<dbReference type="PANTHER" id="PTHR20275">
    <property type="entry name" value="NAD KINASE"/>
    <property type="match status" value="1"/>
</dbReference>
<evidence type="ECO:0008006" key="9">
    <source>
        <dbReference type="Google" id="ProtNLM"/>
    </source>
</evidence>
<dbReference type="InterPro" id="IPR002504">
    <property type="entry name" value="NADK"/>
</dbReference>
<evidence type="ECO:0000313" key="8">
    <source>
        <dbReference type="Proteomes" id="UP000327013"/>
    </source>
</evidence>
<dbReference type="Proteomes" id="UP000327013">
    <property type="component" value="Unassembled WGS sequence"/>
</dbReference>
<dbReference type="PANTHER" id="PTHR20275:SF11">
    <property type="entry name" value="KINASE, PUTATIVE (AFU_ORTHOLOGUE AFUA_5G12870)-RELATED"/>
    <property type="match status" value="1"/>
</dbReference>
<accession>A0A5N6KT70</accession>
<evidence type="ECO:0000313" key="7">
    <source>
        <dbReference type="EMBL" id="KAB8343167.1"/>
    </source>
</evidence>
<dbReference type="GO" id="GO:0006741">
    <property type="term" value="P:NADP+ biosynthetic process"/>
    <property type="evidence" value="ECO:0007669"/>
    <property type="project" value="InterPro"/>
</dbReference>
<keyword evidence="2" id="KW-0808">Transferase</keyword>
<dbReference type="InterPro" id="IPR017438">
    <property type="entry name" value="ATP-NAD_kinase_N"/>
</dbReference>
<sequence length="451" mass="50831">MSSSANRRRSSLTISDKPFDLERSTSCFVHGFLQDERLHDDSLPHTGPENEHYLKDFPNDKAPNQGKDAHLRSRTLTKKQLSDMAFSMRELSRRLGRFKLKLKVRNVFLLTKAHDPTLIVKTREVADWLLSDKCAGPYTVFVEETLRDNKRFDAKGLVEKDENRKNRLKFWTNEDCAKRPHIFDIVLALGGDGTVLYASWLFQRVVPPVIAFALGSLGFLTKFDFDAYANTLTKTFHEGLTVSLRLRLEATIMRSQAGLDEDGVKQGDLIEELIGKHDDKQFTHMPEKTHDILNDLVCDRGPSATMSSIEVFGDNYHITTIQADGVCVATPTGSTAYNLAAGGSLCHPDNPVIMLTAICAHTLSFRPIVLPDTVVLRLGVPYDARTGSWVSFDGRERAELRPGDYVTISASRFPFPTVLPLGRGGEDWIDSLSQTLNWNSRQRQKSFKEWK</sequence>
<dbReference type="SUPFAM" id="SSF111331">
    <property type="entry name" value="NAD kinase/diacylglycerol kinase-like"/>
    <property type="match status" value="1"/>
</dbReference>
<feature type="region of interest" description="Disordered" evidence="6">
    <location>
        <begin position="39"/>
        <end position="71"/>
    </location>
</feature>
<proteinExistence type="inferred from homology"/>
<dbReference type="InterPro" id="IPR017437">
    <property type="entry name" value="ATP-NAD_kinase_PpnK-typ_C"/>
</dbReference>
<dbReference type="Gene3D" id="2.60.200.30">
    <property type="entry name" value="Probable inorganic polyphosphate/atp-NAD kinase, domain 2"/>
    <property type="match status" value="1"/>
</dbReference>
<protein>
    <recommendedName>
        <fullName evidence="9">NAD+ kinase</fullName>
    </recommendedName>
</protein>
<dbReference type="Pfam" id="PF01513">
    <property type="entry name" value="NAD_kinase"/>
    <property type="match status" value="1"/>
</dbReference>